<feature type="chain" id="PRO_5047200604" evidence="1">
    <location>
        <begin position="24"/>
        <end position="229"/>
    </location>
</feature>
<keyword evidence="1" id="KW-0732">Signal</keyword>
<evidence type="ECO:0000313" key="2">
    <source>
        <dbReference type="Proteomes" id="UP000694941"/>
    </source>
</evidence>
<dbReference type="RefSeq" id="XP_022248888.1">
    <property type="nucleotide sequence ID" value="XM_022393180.1"/>
</dbReference>
<feature type="signal peptide" evidence="1">
    <location>
        <begin position="1"/>
        <end position="23"/>
    </location>
</feature>
<accession>A0ABM1SZ32</accession>
<dbReference type="GeneID" id="111087227"/>
<dbReference type="Proteomes" id="UP000694941">
    <property type="component" value="Unplaced"/>
</dbReference>
<protein>
    <submittedName>
        <fullName evidence="3">Uncharacterized protein LOC111087227</fullName>
    </submittedName>
</protein>
<name>A0ABM1SZ32_LIMPO</name>
<evidence type="ECO:0000313" key="3">
    <source>
        <dbReference type="RefSeq" id="XP_022248888.1"/>
    </source>
</evidence>
<keyword evidence="2" id="KW-1185">Reference proteome</keyword>
<organism evidence="2 3">
    <name type="scientific">Limulus polyphemus</name>
    <name type="common">Atlantic horseshoe crab</name>
    <dbReference type="NCBI Taxonomy" id="6850"/>
    <lineage>
        <taxon>Eukaryota</taxon>
        <taxon>Metazoa</taxon>
        <taxon>Ecdysozoa</taxon>
        <taxon>Arthropoda</taxon>
        <taxon>Chelicerata</taxon>
        <taxon>Merostomata</taxon>
        <taxon>Xiphosura</taxon>
        <taxon>Limulidae</taxon>
        <taxon>Limulus</taxon>
    </lineage>
</organism>
<proteinExistence type="predicted"/>
<gene>
    <name evidence="3" type="primary">LOC111087227</name>
</gene>
<reference evidence="3" key="1">
    <citation type="submission" date="2025-08" db="UniProtKB">
        <authorList>
            <consortium name="RefSeq"/>
        </authorList>
    </citation>
    <scope>IDENTIFICATION</scope>
    <source>
        <tissue evidence="3">Muscle</tissue>
    </source>
</reference>
<evidence type="ECO:0000256" key="1">
    <source>
        <dbReference type="SAM" id="SignalP"/>
    </source>
</evidence>
<sequence>MKVTSLGPLILSFLLVFSPSVLSEEEKESTEDAADTSDKKVSILPAANKLIEMASSLRQTLASNTLPMGLGGLMMGSVLYGMTLVPAVMVLLGGGNIGSQLGGVLSSLGGLGKRSLTDQEESLPLLDAQGTKRLMTKLDNTFQMWNIRDEECRKFLVCEVYQEVASSGMGPDTDIFLKTISSMFRSNGKLKRSAQDLPDFDIYYNAARTGLDTTDCGAFYPCQNLKKLL</sequence>